<evidence type="ECO:0000313" key="2">
    <source>
        <dbReference type="EMBL" id="CUA83943.1"/>
    </source>
</evidence>
<reference evidence="3" key="1">
    <citation type="submission" date="2015-08" db="EMBL/GenBank/DDBJ databases">
        <authorList>
            <person name="Varghese N."/>
        </authorList>
    </citation>
    <scope>NUCLEOTIDE SEQUENCE [LARGE SCALE GENOMIC DNA]</scope>
    <source>
        <strain evidence="3">DSM 27808</strain>
    </source>
</reference>
<proteinExistence type="predicted"/>
<feature type="compositionally biased region" description="Basic and acidic residues" evidence="1">
    <location>
        <begin position="1"/>
        <end position="13"/>
    </location>
</feature>
<accession>A0A0K6GZJ4</accession>
<evidence type="ECO:0000256" key="1">
    <source>
        <dbReference type="SAM" id="MobiDB-lite"/>
    </source>
</evidence>
<name>A0A0K6GZJ4_9GAMM</name>
<dbReference type="AlphaFoldDB" id="A0A0K6GZJ4"/>
<evidence type="ECO:0000313" key="3">
    <source>
        <dbReference type="Proteomes" id="UP000182598"/>
    </source>
</evidence>
<keyword evidence="3" id="KW-1185">Reference proteome</keyword>
<dbReference type="OrthoDB" id="6240578at2"/>
<dbReference type="RefSeq" id="WP_055438463.1">
    <property type="nucleotide sequence ID" value="NZ_CYHB01000001.1"/>
</dbReference>
<dbReference type="Proteomes" id="UP000182598">
    <property type="component" value="Unassembled WGS sequence"/>
</dbReference>
<dbReference type="EMBL" id="CYHB01000001">
    <property type="protein sequence ID" value="CUA83943.1"/>
    <property type="molecule type" value="Genomic_DNA"/>
</dbReference>
<sequence>MSADNHQEGSEQRRKGRKISLYNGHEKLSDLGVPKTESNHAALSRAIHELRRSPILTHAEFRDRKGKVWNIPRSASFIKRLQIALFAD</sequence>
<feature type="region of interest" description="Disordered" evidence="1">
    <location>
        <begin position="1"/>
        <end position="23"/>
    </location>
</feature>
<protein>
    <submittedName>
        <fullName evidence="2">Uncharacterized protein</fullName>
    </submittedName>
</protein>
<gene>
    <name evidence="2" type="ORF">Ga0061064_0818</name>
</gene>
<organism evidence="2 3">
    <name type="scientific">Pseudidiomarina woesei</name>
    <dbReference type="NCBI Taxonomy" id="1381080"/>
    <lineage>
        <taxon>Bacteria</taxon>
        <taxon>Pseudomonadati</taxon>
        <taxon>Pseudomonadota</taxon>
        <taxon>Gammaproteobacteria</taxon>
        <taxon>Alteromonadales</taxon>
        <taxon>Idiomarinaceae</taxon>
        <taxon>Pseudidiomarina</taxon>
    </lineage>
</organism>